<dbReference type="PANTHER" id="PTHR34822">
    <property type="entry name" value="GRPB DOMAIN PROTEIN (AFU_ORTHOLOGUE AFUA_1G01530)"/>
    <property type="match status" value="1"/>
</dbReference>
<dbReference type="RefSeq" id="WP_008321979.1">
    <property type="nucleotide sequence ID" value="NZ_AOLK01000002.1"/>
</dbReference>
<protein>
    <recommendedName>
        <fullName evidence="3">GrpB family protein</fullName>
    </recommendedName>
</protein>
<name>M0I0J8_HALEO</name>
<proteinExistence type="predicted"/>
<evidence type="ECO:0000313" key="2">
    <source>
        <dbReference type="Proteomes" id="UP000011612"/>
    </source>
</evidence>
<accession>M0I0J8</accession>
<gene>
    <name evidence="1" type="ORF">C453_00360</name>
</gene>
<dbReference type="OrthoDB" id="330317at2157"/>
<evidence type="ECO:0008006" key="3">
    <source>
        <dbReference type="Google" id="ProtNLM"/>
    </source>
</evidence>
<dbReference type="PATRIC" id="fig|1230453.4.peg.72"/>
<reference evidence="1 2" key="1">
    <citation type="journal article" date="2014" name="PLoS Genet.">
        <title>Phylogenetically driven sequencing of extremely halophilic archaea reveals strategies for static and dynamic osmo-response.</title>
        <authorList>
            <person name="Becker E.A."/>
            <person name="Seitzer P.M."/>
            <person name="Tritt A."/>
            <person name="Larsen D."/>
            <person name="Krusor M."/>
            <person name="Yao A.I."/>
            <person name="Wu D."/>
            <person name="Madern D."/>
            <person name="Eisen J.A."/>
            <person name="Darling A.E."/>
            <person name="Facciotti M.T."/>
        </authorList>
    </citation>
    <scope>NUCLEOTIDE SEQUENCE [LARGE SCALE GENOMIC DNA]</scope>
    <source>
        <strain evidence="1 2">ATCC BAA-1513</strain>
    </source>
</reference>
<dbReference type="Gene3D" id="3.30.460.10">
    <property type="entry name" value="Beta Polymerase, domain 2"/>
    <property type="match status" value="1"/>
</dbReference>
<keyword evidence="2" id="KW-1185">Reference proteome</keyword>
<organism evidence="1 2">
    <name type="scientific">Haloferax elongans ATCC BAA-1513</name>
    <dbReference type="NCBI Taxonomy" id="1230453"/>
    <lineage>
        <taxon>Archaea</taxon>
        <taxon>Methanobacteriati</taxon>
        <taxon>Methanobacteriota</taxon>
        <taxon>Stenosarchaea group</taxon>
        <taxon>Halobacteria</taxon>
        <taxon>Halobacteriales</taxon>
        <taxon>Haloferacaceae</taxon>
        <taxon>Haloferax</taxon>
    </lineage>
</organism>
<dbReference type="InterPro" id="IPR043519">
    <property type="entry name" value="NT_sf"/>
</dbReference>
<dbReference type="PANTHER" id="PTHR34822:SF1">
    <property type="entry name" value="GRPB FAMILY PROTEIN"/>
    <property type="match status" value="1"/>
</dbReference>
<dbReference type="Proteomes" id="UP000011612">
    <property type="component" value="Unassembled WGS sequence"/>
</dbReference>
<dbReference type="SUPFAM" id="SSF81301">
    <property type="entry name" value="Nucleotidyltransferase"/>
    <property type="match status" value="1"/>
</dbReference>
<sequence>MDETPIRIVEYNPNWANQFEPERQRLNKVLDEYTSRIEHIGSTSVEGLSAKPIIDITAVVTDVEGLWGDLDKLSAGLGYQLSHIPTDWLFLQCTGDTGQFRTDDFSQSYNLHLIRESNEQWKNDLRFREYLRANPDVRDQYGTIKQKAAESHPNNLNEYNAAKNDFCASVLAQAKTDDSIEIPDKRH</sequence>
<dbReference type="EMBL" id="AOLK01000002">
    <property type="protein sequence ID" value="ELZ89482.1"/>
    <property type="molecule type" value="Genomic_DNA"/>
</dbReference>
<dbReference type="AlphaFoldDB" id="M0I0J8"/>
<dbReference type="Pfam" id="PF04229">
    <property type="entry name" value="GrpB"/>
    <property type="match status" value="1"/>
</dbReference>
<comment type="caution">
    <text evidence="1">The sequence shown here is derived from an EMBL/GenBank/DDBJ whole genome shotgun (WGS) entry which is preliminary data.</text>
</comment>
<evidence type="ECO:0000313" key="1">
    <source>
        <dbReference type="EMBL" id="ELZ89482.1"/>
    </source>
</evidence>
<dbReference type="InterPro" id="IPR007344">
    <property type="entry name" value="GrpB/CoaE"/>
</dbReference>